<gene>
    <name evidence="3" type="ORF">Ahy_B01g055532</name>
</gene>
<evidence type="ECO:0000313" key="4">
    <source>
        <dbReference type="Proteomes" id="UP000289738"/>
    </source>
</evidence>
<dbReference type="AlphaFoldDB" id="A0A445AWF0"/>
<dbReference type="PANTHER" id="PTHR33184">
    <property type="entry name" value="PROTEIN TAPETUM DETERMINANT 1-LIKE-RELATED"/>
    <property type="match status" value="1"/>
</dbReference>
<protein>
    <submittedName>
        <fullName evidence="3">Uncharacterized protein</fullName>
    </submittedName>
</protein>
<dbReference type="InterPro" id="IPR040361">
    <property type="entry name" value="TPD1"/>
</dbReference>
<accession>A0A445AWF0</accession>
<evidence type="ECO:0000256" key="2">
    <source>
        <dbReference type="SAM" id="Phobius"/>
    </source>
</evidence>
<organism evidence="3 4">
    <name type="scientific">Arachis hypogaea</name>
    <name type="common">Peanut</name>
    <dbReference type="NCBI Taxonomy" id="3818"/>
    <lineage>
        <taxon>Eukaryota</taxon>
        <taxon>Viridiplantae</taxon>
        <taxon>Streptophyta</taxon>
        <taxon>Embryophyta</taxon>
        <taxon>Tracheophyta</taxon>
        <taxon>Spermatophyta</taxon>
        <taxon>Magnoliopsida</taxon>
        <taxon>eudicotyledons</taxon>
        <taxon>Gunneridae</taxon>
        <taxon>Pentapetalae</taxon>
        <taxon>rosids</taxon>
        <taxon>fabids</taxon>
        <taxon>Fabales</taxon>
        <taxon>Fabaceae</taxon>
        <taxon>Papilionoideae</taxon>
        <taxon>50 kb inversion clade</taxon>
        <taxon>dalbergioids sensu lato</taxon>
        <taxon>Dalbergieae</taxon>
        <taxon>Pterocarpus clade</taxon>
        <taxon>Arachis</taxon>
    </lineage>
</organism>
<feature type="transmembrane region" description="Helical" evidence="2">
    <location>
        <begin position="55"/>
        <end position="75"/>
    </location>
</feature>
<evidence type="ECO:0000256" key="1">
    <source>
        <dbReference type="ARBA" id="ARBA00022729"/>
    </source>
</evidence>
<dbReference type="Pfam" id="PF24068">
    <property type="entry name" value="TPD1_C"/>
    <property type="match status" value="1"/>
</dbReference>
<evidence type="ECO:0000313" key="3">
    <source>
        <dbReference type="EMBL" id="RYR30759.1"/>
    </source>
</evidence>
<sequence length="186" mass="21044">MNKGCHCSPVTFTLDFTSHARCSVVLSVDASSIDRNVKKTGSQKIMLIRERKRNITIMNHYCLMFFLCFTLPFVFCDVEMHSGSCTNKDISISQSRESASGIPEYIVQIVNTCVSECAPYDIHLRCGWFASARVINPRLFKRLSYDDCLVNGGKPLAFSQIIRFTYSNSFLYPLAFKSAKFCSTPK</sequence>
<dbReference type="EMBL" id="SDMP01000011">
    <property type="protein sequence ID" value="RYR30759.1"/>
    <property type="molecule type" value="Genomic_DNA"/>
</dbReference>
<dbReference type="PANTHER" id="PTHR33184:SF2">
    <property type="entry name" value="APPLE DOMAIN-CONTAINING PROTEIN"/>
    <property type="match status" value="1"/>
</dbReference>
<dbReference type="Proteomes" id="UP000289738">
    <property type="component" value="Chromosome B01"/>
</dbReference>
<dbReference type="STRING" id="3818.A0A445AWF0"/>
<keyword evidence="4" id="KW-1185">Reference proteome</keyword>
<reference evidence="3 4" key="1">
    <citation type="submission" date="2019-01" db="EMBL/GenBank/DDBJ databases">
        <title>Sequencing of cultivated peanut Arachis hypogaea provides insights into genome evolution and oil improvement.</title>
        <authorList>
            <person name="Chen X."/>
        </authorList>
    </citation>
    <scope>NUCLEOTIDE SEQUENCE [LARGE SCALE GENOMIC DNA]</scope>
    <source>
        <strain evidence="4">cv. Fuhuasheng</strain>
        <tissue evidence="3">Leaves</tissue>
    </source>
</reference>
<dbReference type="GO" id="GO:0001709">
    <property type="term" value="P:cell fate determination"/>
    <property type="evidence" value="ECO:0007669"/>
    <property type="project" value="TreeGrafter"/>
</dbReference>
<keyword evidence="2" id="KW-0472">Membrane</keyword>
<proteinExistence type="predicted"/>
<comment type="caution">
    <text evidence="3">The sequence shown here is derived from an EMBL/GenBank/DDBJ whole genome shotgun (WGS) entry which is preliminary data.</text>
</comment>
<keyword evidence="2" id="KW-0812">Transmembrane</keyword>
<name>A0A445AWF0_ARAHY</name>
<keyword evidence="2" id="KW-1133">Transmembrane helix</keyword>
<keyword evidence="1" id="KW-0732">Signal</keyword>